<evidence type="ECO:0000256" key="1">
    <source>
        <dbReference type="SAM" id="MobiDB-lite"/>
    </source>
</evidence>
<sequence length="480" mass="52890">MAETASREDESRQRQFFVPPWHAAMAAQRQHGSRPNATPLRTTGRPRTSAVIRRRARRRLRAPSCPRQAVRTVNFWGNGRWLHMLDANSSAEPAFELPEGDWPLEPEEEPPPPAAAEVEDDEPWLDEKAPRGMECTYLQAAPQFGEVLPVHAFCVPDEGDAVREALQGQLAVQPPLSRVLCASAYQADLPPLPYPRVIDARPLVHRVTAPQSSSQRTHRPSKIALADTARPVVFTTEPLTPVGAALQLWDETAVPVLLAARAVNDDGGDDSGPVVAVAAVAASLKGLAHGVIDAAVETLESVVAGTDLYTPVGDKRRALAIRGRMLAAVGPNPVGSRQGYAPCTAEYIRAIFFPWTDRSPLRRSRRCIFVHDIEHDYHLVMSCGWRQQSSTAILAQRAQGVSVQDVVDSLGIGPDGMSDPDAQRMILPPQNWYVRTSCVITERLRYLGVGQVEMTRQRVETEHTDELTPRKHVSFVMRVD</sequence>
<feature type="region of interest" description="Disordered" evidence="1">
    <location>
        <begin position="93"/>
        <end position="121"/>
    </location>
</feature>
<keyword evidence="3" id="KW-1185">Reference proteome</keyword>
<evidence type="ECO:0000313" key="3">
    <source>
        <dbReference type="Proteomes" id="UP001301350"/>
    </source>
</evidence>
<dbReference type="AlphaFoldDB" id="A0AAV9J2K7"/>
<accession>A0AAV9J2K7</accession>
<protein>
    <submittedName>
        <fullName evidence="2">Uncharacterized protein</fullName>
    </submittedName>
</protein>
<feature type="compositionally biased region" description="Acidic residues" evidence="1">
    <location>
        <begin position="98"/>
        <end position="110"/>
    </location>
</feature>
<gene>
    <name evidence="2" type="ORF">CDCA_CDCA20G4837</name>
</gene>
<name>A0AAV9J2K7_CYACA</name>
<proteinExistence type="predicted"/>
<organism evidence="2 3">
    <name type="scientific">Cyanidium caldarium</name>
    <name type="common">Red alga</name>
    <dbReference type="NCBI Taxonomy" id="2771"/>
    <lineage>
        <taxon>Eukaryota</taxon>
        <taxon>Rhodophyta</taxon>
        <taxon>Bangiophyceae</taxon>
        <taxon>Cyanidiales</taxon>
        <taxon>Cyanidiaceae</taxon>
        <taxon>Cyanidium</taxon>
    </lineage>
</organism>
<dbReference type="Proteomes" id="UP001301350">
    <property type="component" value="Unassembled WGS sequence"/>
</dbReference>
<reference evidence="2 3" key="1">
    <citation type="submission" date="2022-07" db="EMBL/GenBank/DDBJ databases">
        <title>Genome-wide signatures of adaptation to extreme environments.</title>
        <authorList>
            <person name="Cho C.H."/>
            <person name="Yoon H.S."/>
        </authorList>
    </citation>
    <scope>NUCLEOTIDE SEQUENCE [LARGE SCALE GENOMIC DNA]</scope>
    <source>
        <strain evidence="2 3">DBV 063 E5</strain>
    </source>
</reference>
<evidence type="ECO:0000313" key="2">
    <source>
        <dbReference type="EMBL" id="KAK4538812.1"/>
    </source>
</evidence>
<feature type="region of interest" description="Disordered" evidence="1">
    <location>
        <begin position="22"/>
        <end position="50"/>
    </location>
</feature>
<comment type="caution">
    <text evidence="2">The sequence shown here is derived from an EMBL/GenBank/DDBJ whole genome shotgun (WGS) entry which is preliminary data.</text>
</comment>
<dbReference type="EMBL" id="JANCYW010000020">
    <property type="protein sequence ID" value="KAK4538812.1"/>
    <property type="molecule type" value="Genomic_DNA"/>
</dbReference>